<feature type="transmembrane region" description="Helical" evidence="1">
    <location>
        <begin position="243"/>
        <end position="264"/>
    </location>
</feature>
<evidence type="ECO:0000313" key="2">
    <source>
        <dbReference type="EMBL" id="SBT85596.1"/>
    </source>
</evidence>
<dbReference type="GeneID" id="39865881"/>
<dbReference type="VEuPathDB" id="PlasmoDB:PmUG01_00041800"/>
<dbReference type="KEGG" id="pmal:PMUG01_00041800"/>
<reference evidence="2 3" key="1">
    <citation type="submission" date="2016-06" db="EMBL/GenBank/DDBJ databases">
        <authorList>
            <consortium name="Pathogen Informatics"/>
        </authorList>
    </citation>
    <scope>NUCLEOTIDE SEQUENCE [LARGE SCALE GENOMIC DNA]</scope>
</reference>
<keyword evidence="1" id="KW-0472">Membrane</keyword>
<feature type="transmembrane region" description="Helical" evidence="1">
    <location>
        <begin position="159"/>
        <end position="179"/>
    </location>
</feature>
<keyword evidence="3" id="KW-1185">Reference proteome</keyword>
<keyword evidence="1" id="KW-0812">Transmembrane</keyword>
<gene>
    <name evidence="2" type="primary">PmUG01_00041800</name>
    <name evidence="2" type="ORF">PMUG01_00041800</name>
</gene>
<dbReference type="RefSeq" id="XP_028858967.1">
    <property type="nucleotide sequence ID" value="XM_029003322.1"/>
</dbReference>
<name>A0A1D3JH32_PLAMA</name>
<organism evidence="2 3">
    <name type="scientific">Plasmodium malariae</name>
    <dbReference type="NCBI Taxonomy" id="5858"/>
    <lineage>
        <taxon>Eukaryota</taxon>
        <taxon>Sar</taxon>
        <taxon>Alveolata</taxon>
        <taxon>Apicomplexa</taxon>
        <taxon>Aconoidasida</taxon>
        <taxon>Haemosporida</taxon>
        <taxon>Plasmodiidae</taxon>
        <taxon>Plasmodium</taxon>
        <taxon>Plasmodium (Plasmodium)</taxon>
    </lineage>
</organism>
<accession>A0A1D3JH32</accession>
<dbReference type="Pfam" id="PF12420">
    <property type="entry name" value="DUF3671"/>
    <property type="match status" value="1"/>
</dbReference>
<evidence type="ECO:0000313" key="3">
    <source>
        <dbReference type="Proteomes" id="UP000219813"/>
    </source>
</evidence>
<protein>
    <submittedName>
        <fullName evidence="2">Fam-l protein</fullName>
    </submittedName>
</protein>
<dbReference type="InterPro" id="IPR022139">
    <property type="entry name" value="Fam-L/Fam-M-like_plasmodium"/>
</dbReference>
<dbReference type="OMA" id="NENSYAR"/>
<dbReference type="Proteomes" id="UP000219813">
    <property type="component" value="Unassembled WGS sequence"/>
</dbReference>
<keyword evidence="1" id="KW-1133">Transmembrane helix</keyword>
<sequence length="279" mass="33242">MQEKIKSLLFIKITKLILLSWICHIYIHTSTHNKSLNKYYKLRKKLNTKNYRLLTKYNQDKDSNIVYLKENIPDEVHDKKNISNNENSYARKKIQSNGSSSRNTRGCKKVIKNISCMFETKKYSHLEKKIFRELDYVNFLENNRTLSDKLYKRIILKKYSLRLSFTVILFLLLSVAFLVEFFGGYGIVNEIYRLLSTCLDKEGMISLNKKLYDTFLGKLFYRVVETTDNHVKKSALIRNFLGFLVYFSIFFIFGISVILGVVYYHKKVKKYDKIKFRRK</sequence>
<dbReference type="AlphaFoldDB" id="A0A1D3JH32"/>
<dbReference type="EMBL" id="FLRL01000013">
    <property type="protein sequence ID" value="SBT85596.1"/>
    <property type="molecule type" value="Genomic_DNA"/>
</dbReference>
<proteinExistence type="predicted"/>
<evidence type="ECO:0000256" key="1">
    <source>
        <dbReference type="SAM" id="Phobius"/>
    </source>
</evidence>